<dbReference type="AlphaFoldDB" id="A0AAN5CBC3"/>
<protein>
    <recommendedName>
        <fullName evidence="3">F-box domain-containing protein</fullName>
    </recommendedName>
</protein>
<gene>
    <name evidence="1" type="ORF">PMAYCL1PPCAC_05121</name>
</gene>
<dbReference type="Proteomes" id="UP001328107">
    <property type="component" value="Unassembled WGS sequence"/>
</dbReference>
<keyword evidence="2" id="KW-1185">Reference proteome</keyword>
<name>A0AAN5CBC3_9BILA</name>
<sequence length="130" mass="15489">LSLINLPSDVIRNIVKVGLEDVDTMKQISPRWNSRASEHLNTSKNLPIINYCCLNLDERRLYIRFPERFRKYFGAEKWRVIQHTQDVWSDKEFAKIVSDGRFDSFAKQFRRCGRIHKLQLEIDIIKHADK</sequence>
<feature type="non-terminal residue" evidence="1">
    <location>
        <position position="130"/>
    </location>
</feature>
<organism evidence="1 2">
    <name type="scientific">Pristionchus mayeri</name>
    <dbReference type="NCBI Taxonomy" id="1317129"/>
    <lineage>
        <taxon>Eukaryota</taxon>
        <taxon>Metazoa</taxon>
        <taxon>Ecdysozoa</taxon>
        <taxon>Nematoda</taxon>
        <taxon>Chromadorea</taxon>
        <taxon>Rhabditida</taxon>
        <taxon>Rhabditina</taxon>
        <taxon>Diplogasteromorpha</taxon>
        <taxon>Diplogasteroidea</taxon>
        <taxon>Neodiplogasteridae</taxon>
        <taxon>Pristionchus</taxon>
    </lineage>
</organism>
<evidence type="ECO:0000313" key="2">
    <source>
        <dbReference type="Proteomes" id="UP001328107"/>
    </source>
</evidence>
<comment type="caution">
    <text evidence="1">The sequence shown here is derived from an EMBL/GenBank/DDBJ whole genome shotgun (WGS) entry which is preliminary data.</text>
</comment>
<accession>A0AAN5CBC3</accession>
<reference evidence="2" key="1">
    <citation type="submission" date="2022-10" db="EMBL/GenBank/DDBJ databases">
        <title>Genome assembly of Pristionchus species.</title>
        <authorList>
            <person name="Yoshida K."/>
            <person name="Sommer R.J."/>
        </authorList>
    </citation>
    <scope>NUCLEOTIDE SEQUENCE [LARGE SCALE GENOMIC DNA]</scope>
    <source>
        <strain evidence="2">RS5460</strain>
    </source>
</reference>
<evidence type="ECO:0008006" key="3">
    <source>
        <dbReference type="Google" id="ProtNLM"/>
    </source>
</evidence>
<evidence type="ECO:0000313" key="1">
    <source>
        <dbReference type="EMBL" id="GMR34926.1"/>
    </source>
</evidence>
<proteinExistence type="predicted"/>
<feature type="non-terminal residue" evidence="1">
    <location>
        <position position="1"/>
    </location>
</feature>
<dbReference type="EMBL" id="BTRK01000002">
    <property type="protein sequence ID" value="GMR34926.1"/>
    <property type="molecule type" value="Genomic_DNA"/>
</dbReference>